<dbReference type="EMBL" id="JAVIZX010000001">
    <property type="protein sequence ID" value="MDR6214042.1"/>
    <property type="molecule type" value="Genomic_DNA"/>
</dbReference>
<evidence type="ECO:0000256" key="1">
    <source>
        <dbReference type="ARBA" id="ARBA00010062"/>
    </source>
</evidence>
<feature type="domain" description="Leucine-binding protein" evidence="4">
    <location>
        <begin position="28"/>
        <end position="365"/>
    </location>
</feature>
<evidence type="ECO:0000313" key="5">
    <source>
        <dbReference type="EMBL" id="MDR6214042.1"/>
    </source>
</evidence>
<keyword evidence="2 3" id="KW-0732">Signal</keyword>
<dbReference type="PANTHER" id="PTHR47151">
    <property type="entry name" value="LEU/ILE/VAL-BINDING ABC TRANSPORTER SUBUNIT"/>
    <property type="match status" value="1"/>
</dbReference>
<proteinExistence type="inferred from homology"/>
<evidence type="ECO:0000256" key="2">
    <source>
        <dbReference type="ARBA" id="ARBA00022729"/>
    </source>
</evidence>
<reference evidence="5 6" key="1">
    <citation type="submission" date="2023-08" db="EMBL/GenBank/DDBJ databases">
        <title>Functional and genomic diversity of the sorghum phyllosphere microbiome.</title>
        <authorList>
            <person name="Shade A."/>
        </authorList>
    </citation>
    <scope>NUCLEOTIDE SEQUENCE [LARGE SCALE GENOMIC DNA]</scope>
    <source>
        <strain evidence="5 6">SORGH_AS_0335</strain>
    </source>
</reference>
<name>A0ABU1IA08_9BURK</name>
<accession>A0ABU1IA08</accession>
<comment type="caution">
    <text evidence="5">The sequence shown here is derived from an EMBL/GenBank/DDBJ whole genome shotgun (WGS) entry which is preliminary data.</text>
</comment>
<dbReference type="PANTHER" id="PTHR47151:SF2">
    <property type="entry name" value="AMINO ACID BINDING PROTEIN"/>
    <property type="match status" value="1"/>
</dbReference>
<protein>
    <submittedName>
        <fullName evidence="5">Branched-chain amino acid transport system substrate-binding protein</fullName>
    </submittedName>
</protein>
<dbReference type="Gene3D" id="3.40.50.2300">
    <property type="match status" value="2"/>
</dbReference>
<dbReference type="InterPro" id="IPR028082">
    <property type="entry name" value="Peripla_BP_I"/>
</dbReference>
<sequence length="376" mass="40262">MNHRPMLRTAVLIASLAAAGFGHAQERIRVGFLSPVTGPQAANGVDNRDAALLAVKEINARGIKVGGKPVQFELDVHDDGADPKQGVQIAQGLADRKVKFVLGPYNSGVAMPASRVLAEADIVTFTVASNPKITQQGYRNLFRIGASDNQLGTKMAVYAAQDLKIKTVAVIDDRTAYGQGVAKEFTEEAKRQGIKVVTNEFTTDKATDFTAILTSVRASKAEAVFYGGYSPQGGPMLRQMRALGLNVPLLGGDGICSSETSVLSQVAGNLNAYCTQGGSMLDKSDKGQKFIERYRAEYKRDPLTYAAAFYDGMHLLASAIEATQGTDGKKIIDHIAKGKYAGVSGEYSYDDKHDLRSSAVTVFTFKGKDVVPLKSL</sequence>
<evidence type="ECO:0000313" key="6">
    <source>
        <dbReference type="Proteomes" id="UP001267710"/>
    </source>
</evidence>
<dbReference type="Pfam" id="PF13458">
    <property type="entry name" value="Peripla_BP_6"/>
    <property type="match status" value="1"/>
</dbReference>
<gene>
    <name evidence="5" type="ORF">QE399_001731</name>
</gene>
<dbReference type="CDD" id="cd06342">
    <property type="entry name" value="PBP1_ABC_LIVBP-like"/>
    <property type="match status" value="1"/>
</dbReference>
<dbReference type="Proteomes" id="UP001267710">
    <property type="component" value="Unassembled WGS sequence"/>
</dbReference>
<dbReference type="SUPFAM" id="SSF53822">
    <property type="entry name" value="Periplasmic binding protein-like I"/>
    <property type="match status" value="1"/>
</dbReference>
<feature type="chain" id="PRO_5047100505" evidence="3">
    <location>
        <begin position="25"/>
        <end position="376"/>
    </location>
</feature>
<evidence type="ECO:0000259" key="4">
    <source>
        <dbReference type="Pfam" id="PF13458"/>
    </source>
</evidence>
<evidence type="ECO:0000256" key="3">
    <source>
        <dbReference type="SAM" id="SignalP"/>
    </source>
</evidence>
<comment type="similarity">
    <text evidence="1">Belongs to the leucine-binding protein family.</text>
</comment>
<dbReference type="InterPro" id="IPR028081">
    <property type="entry name" value="Leu-bd"/>
</dbReference>
<feature type="signal peptide" evidence="3">
    <location>
        <begin position="1"/>
        <end position="24"/>
    </location>
</feature>
<keyword evidence="6" id="KW-1185">Reference proteome</keyword>
<organism evidence="5 6">
    <name type="scientific">Paracidovorax wautersii</name>
    <dbReference type="NCBI Taxonomy" id="1177982"/>
    <lineage>
        <taxon>Bacteria</taxon>
        <taxon>Pseudomonadati</taxon>
        <taxon>Pseudomonadota</taxon>
        <taxon>Betaproteobacteria</taxon>
        <taxon>Burkholderiales</taxon>
        <taxon>Comamonadaceae</taxon>
        <taxon>Paracidovorax</taxon>
    </lineage>
</organism>